<evidence type="ECO:0000256" key="4">
    <source>
        <dbReference type="ARBA" id="ARBA00016244"/>
    </source>
</evidence>
<dbReference type="AlphaFoldDB" id="A0A418SMM3"/>
<dbReference type="OrthoDB" id="7181295at2"/>
<dbReference type="InterPro" id="IPR053927">
    <property type="entry name" value="FlgK_helical"/>
</dbReference>
<accession>A0A418SMM3</accession>
<dbReference type="GO" id="GO:0005198">
    <property type="term" value="F:structural molecule activity"/>
    <property type="evidence" value="ECO:0007669"/>
    <property type="project" value="InterPro"/>
</dbReference>
<keyword evidence="10" id="KW-0966">Cell projection</keyword>
<comment type="caution">
    <text evidence="10">The sequence shown here is derived from an EMBL/GenBank/DDBJ whole genome shotgun (WGS) entry which is preliminary data.</text>
</comment>
<dbReference type="InterPro" id="IPR001444">
    <property type="entry name" value="Flag_bb_rod_N"/>
</dbReference>
<dbReference type="GO" id="GO:0044780">
    <property type="term" value="P:bacterial-type flagellum assembly"/>
    <property type="evidence" value="ECO:0007669"/>
    <property type="project" value="InterPro"/>
</dbReference>
<sequence>MSLGNALLNAVSGLAVSSRGTEIVADNLANAKTPGFVRREMHVSSRGQSGGVRIDGIARVVNTGLLAEQRHAAAARNDSEIRFKFFQNMENVIGLPGTPGGLSQTLNELQVSFVDASRRPDSDLNLENVVQAARTFGNRLRNASEAVQTARVTADSAIAKSVEELNLRVSQVAYLNRRISSLSNQGKTTAALVDKRQELISQINAFVPVHEVPRKSEKVALFTIGGLALLDGTTPTQINFDPTQQFTPQNDLPGNMAGRLIINNEELSDAQMKFFAGGSIHANFAVRDDLAPRVQHELDSFAMELHDLFADPQTDSTLTDNAPGLFLDGENRASIDNLSGLSLRLKLNPKIDPSAGGDLWKIRDGLNAEREGSAGNTELLVKLSNVFSENNSPVSGGAFKGSDSLSGRLAEIETHIASTRLAFEKDYVNKSSVTDALSVGVWESGVNTDTEIQKLITLGQSYAANARVVQAVDEMLDQILRW</sequence>
<dbReference type="GO" id="GO:0009425">
    <property type="term" value="C:bacterial-type flagellum basal body"/>
    <property type="evidence" value="ECO:0007669"/>
    <property type="project" value="UniProtKB-SubCell"/>
</dbReference>
<feature type="domain" description="Flagellar basal body rod protein N-terminal" evidence="7">
    <location>
        <begin position="7"/>
        <end position="36"/>
    </location>
</feature>
<proteinExistence type="inferred from homology"/>
<evidence type="ECO:0000259" key="9">
    <source>
        <dbReference type="Pfam" id="PF22638"/>
    </source>
</evidence>
<evidence type="ECO:0000259" key="8">
    <source>
        <dbReference type="Pfam" id="PF06429"/>
    </source>
</evidence>
<protein>
    <recommendedName>
        <fullName evidence="4">Flagellar hook-associated protein 1</fullName>
    </recommendedName>
</protein>
<dbReference type="PANTHER" id="PTHR30033:SF2">
    <property type="entry name" value="FLAGELLAR HOOK PROTEIN"/>
    <property type="match status" value="1"/>
</dbReference>
<name>A0A418SMM3_9RHOB</name>
<dbReference type="RefSeq" id="WP_119751842.1">
    <property type="nucleotide sequence ID" value="NZ_QZCG01000018.1"/>
</dbReference>
<evidence type="ECO:0000259" key="7">
    <source>
        <dbReference type="Pfam" id="PF00460"/>
    </source>
</evidence>
<evidence type="ECO:0000256" key="3">
    <source>
        <dbReference type="ARBA" id="ARBA00009677"/>
    </source>
</evidence>
<dbReference type="PANTHER" id="PTHR30033">
    <property type="entry name" value="FLAGELLAR HOOK-ASSOCIATED PROTEIN 1"/>
    <property type="match status" value="1"/>
</dbReference>
<keyword evidence="5" id="KW-0964">Secreted</keyword>
<dbReference type="Pfam" id="PF00460">
    <property type="entry name" value="Flg_bb_rod"/>
    <property type="match status" value="1"/>
</dbReference>
<reference evidence="11" key="1">
    <citation type="submission" date="2018-09" db="EMBL/GenBank/DDBJ databases">
        <title>Acidovorax cavernicola nov. sp. isolated from Gruta de las Maravillas (Aracena, Spain).</title>
        <authorList>
            <person name="Jurado V."/>
            <person name="Gutierrez-Patricio S."/>
            <person name="Gonzalez-Pimentel J.L."/>
            <person name="Miller A.Z."/>
            <person name="Laiz L."/>
            <person name="Saiz-Jimenez C."/>
        </authorList>
    </citation>
    <scope>NUCLEOTIDE SEQUENCE [LARGE SCALE GENOMIC DNA]</scope>
    <source>
        <strain evidence="11">1011MAR3C25</strain>
    </source>
</reference>
<dbReference type="InterPro" id="IPR010930">
    <property type="entry name" value="Flg_bb/hook_C_dom"/>
</dbReference>
<feature type="domain" description="Flagellar hook-associated protein FlgK helical" evidence="9">
    <location>
        <begin position="87"/>
        <end position="316"/>
    </location>
</feature>
<dbReference type="Pfam" id="PF22638">
    <property type="entry name" value="FlgK_D1"/>
    <property type="match status" value="1"/>
</dbReference>
<keyword evidence="10" id="KW-0969">Cilium</keyword>
<keyword evidence="11" id="KW-1185">Reference proteome</keyword>
<dbReference type="GO" id="GO:0009424">
    <property type="term" value="C:bacterial-type flagellum hook"/>
    <property type="evidence" value="ECO:0007669"/>
    <property type="project" value="InterPro"/>
</dbReference>
<comment type="subcellular location">
    <subcellularLocation>
        <location evidence="1">Bacterial flagellum basal body</location>
    </subcellularLocation>
    <subcellularLocation>
        <location evidence="2">Secreted</location>
    </subcellularLocation>
</comment>
<dbReference type="EMBL" id="QZCG01000018">
    <property type="protein sequence ID" value="RJE82216.1"/>
    <property type="molecule type" value="Genomic_DNA"/>
</dbReference>
<evidence type="ECO:0000313" key="10">
    <source>
        <dbReference type="EMBL" id="RJE82216.1"/>
    </source>
</evidence>
<dbReference type="GO" id="GO:0005576">
    <property type="term" value="C:extracellular region"/>
    <property type="evidence" value="ECO:0007669"/>
    <property type="project" value="UniProtKB-SubCell"/>
</dbReference>
<feature type="domain" description="Flagellar basal-body/hook protein C-terminal" evidence="8">
    <location>
        <begin position="443"/>
        <end position="480"/>
    </location>
</feature>
<gene>
    <name evidence="10" type="primary">flgK</name>
    <name evidence="10" type="ORF">D3P04_21025</name>
</gene>
<comment type="similarity">
    <text evidence="3">Belongs to the flagella basal body rod proteins family.</text>
</comment>
<evidence type="ECO:0000313" key="11">
    <source>
        <dbReference type="Proteomes" id="UP000284202"/>
    </source>
</evidence>
<evidence type="ECO:0000256" key="2">
    <source>
        <dbReference type="ARBA" id="ARBA00004613"/>
    </source>
</evidence>
<keyword evidence="6" id="KW-0975">Bacterial flagellum</keyword>
<dbReference type="InterPro" id="IPR002371">
    <property type="entry name" value="FlgK"/>
</dbReference>
<dbReference type="Proteomes" id="UP000284202">
    <property type="component" value="Unassembled WGS sequence"/>
</dbReference>
<evidence type="ECO:0000256" key="5">
    <source>
        <dbReference type="ARBA" id="ARBA00022525"/>
    </source>
</evidence>
<dbReference type="NCBIfam" id="TIGR02492">
    <property type="entry name" value="flgK_ends"/>
    <property type="match status" value="1"/>
</dbReference>
<evidence type="ECO:0000256" key="1">
    <source>
        <dbReference type="ARBA" id="ARBA00004117"/>
    </source>
</evidence>
<dbReference type="Pfam" id="PF06429">
    <property type="entry name" value="Flg_bbr_C"/>
    <property type="match status" value="1"/>
</dbReference>
<organism evidence="10 11">
    <name type="scientific">Paracoccus onubensis</name>
    <dbReference type="NCBI Taxonomy" id="1675788"/>
    <lineage>
        <taxon>Bacteria</taxon>
        <taxon>Pseudomonadati</taxon>
        <taxon>Pseudomonadota</taxon>
        <taxon>Alphaproteobacteria</taxon>
        <taxon>Rhodobacterales</taxon>
        <taxon>Paracoccaceae</taxon>
        <taxon>Paracoccus</taxon>
    </lineage>
</organism>
<keyword evidence="10" id="KW-0282">Flagellum</keyword>
<evidence type="ECO:0000256" key="6">
    <source>
        <dbReference type="ARBA" id="ARBA00023143"/>
    </source>
</evidence>